<dbReference type="Gene3D" id="3.60.10.10">
    <property type="entry name" value="Endonuclease/exonuclease/phosphatase"/>
    <property type="match status" value="1"/>
</dbReference>
<accession>A0A8T8TK66</accession>
<feature type="non-terminal residue" evidence="2">
    <location>
        <position position="1"/>
    </location>
</feature>
<reference evidence="2" key="1">
    <citation type="submission" date="2016-04" db="EMBL/GenBank/DDBJ databases">
        <authorList>
            <person name="Nguyen H.D."/>
            <person name="Kesanakurti P."/>
            <person name="Cullis J."/>
            <person name="Levesque C.A."/>
            <person name="Hambleton S."/>
        </authorList>
    </citation>
    <scope>NUCLEOTIDE SEQUENCE</scope>
    <source>
        <strain evidence="2">DAOMC 238032</strain>
    </source>
</reference>
<feature type="domain" description="Endonuclease/exonuclease/phosphatase" evidence="1">
    <location>
        <begin position="25"/>
        <end position="154"/>
    </location>
</feature>
<name>A0A8T8TK66_9BASI</name>
<protein>
    <recommendedName>
        <fullName evidence="1">Endonuclease/exonuclease/phosphatase domain-containing protein</fullName>
    </recommendedName>
</protein>
<dbReference type="InterPro" id="IPR036691">
    <property type="entry name" value="Endo/exonu/phosph_ase_sf"/>
</dbReference>
<dbReference type="AlphaFoldDB" id="A0A8T8TK66"/>
<dbReference type="SUPFAM" id="SSF56219">
    <property type="entry name" value="DNase I-like"/>
    <property type="match status" value="1"/>
</dbReference>
<dbReference type="Pfam" id="PF14529">
    <property type="entry name" value="Exo_endo_phos_2"/>
    <property type="match status" value="1"/>
</dbReference>
<dbReference type="EMBL" id="LWDD02000360">
    <property type="protein sequence ID" value="KAE8261470.1"/>
    <property type="molecule type" value="Genomic_DNA"/>
</dbReference>
<evidence type="ECO:0000259" key="1">
    <source>
        <dbReference type="Pfam" id="PF14529"/>
    </source>
</evidence>
<reference evidence="2" key="2">
    <citation type="journal article" date="2019" name="IMA Fungus">
        <title>Genome sequencing and comparison of five Tilletia species to identify candidate genes for the detection of regulated species infecting wheat.</title>
        <authorList>
            <person name="Nguyen H.D.T."/>
            <person name="Sultana T."/>
            <person name="Kesanakurti P."/>
            <person name="Hambleton S."/>
        </authorList>
    </citation>
    <scope>NUCLEOTIDE SEQUENCE</scope>
    <source>
        <strain evidence="2">DAOMC 238032</strain>
    </source>
</reference>
<comment type="caution">
    <text evidence="2">The sequence shown here is derived from an EMBL/GenBank/DDBJ whole genome shotgun (WGS) entry which is preliminary data.</text>
</comment>
<dbReference type="GO" id="GO:0003824">
    <property type="term" value="F:catalytic activity"/>
    <property type="evidence" value="ECO:0007669"/>
    <property type="project" value="InterPro"/>
</dbReference>
<organism evidence="2 3">
    <name type="scientific">Tilletia caries</name>
    <name type="common">wheat bunt fungus</name>
    <dbReference type="NCBI Taxonomy" id="13290"/>
    <lineage>
        <taxon>Eukaryota</taxon>
        <taxon>Fungi</taxon>
        <taxon>Dikarya</taxon>
        <taxon>Basidiomycota</taxon>
        <taxon>Ustilaginomycotina</taxon>
        <taxon>Exobasidiomycetes</taxon>
        <taxon>Tilletiales</taxon>
        <taxon>Tilletiaceae</taxon>
        <taxon>Tilletia</taxon>
    </lineage>
</organism>
<evidence type="ECO:0000313" key="2">
    <source>
        <dbReference type="EMBL" id="KAE8261470.1"/>
    </source>
</evidence>
<sequence length="249" mass="26919">MQHALPESTADLLVVDALGVRGGRLRIVNVYNAPTGGNSLRQGDGIRALSTASLDARQVPTVVAGDFNAFHTDWSTEATSNKRGASGIKLKSWAMAGAWQLGLEVGTVTRRGSAGEQDSAIDLVFKSKALTDSGWEARSSARIDLATGSDHYPVRPLNFKRTNWERFTAAIGDRQGELDASMRALLNARTETEAQESLDAAFEELQRLLTSCLEASTPRCKGSSAGCQFWDAECDEKLDAMRRAELELA</sequence>
<dbReference type="InterPro" id="IPR005135">
    <property type="entry name" value="Endo/exonuclease/phosphatase"/>
</dbReference>
<dbReference type="Proteomes" id="UP000077671">
    <property type="component" value="Unassembled WGS sequence"/>
</dbReference>
<evidence type="ECO:0000313" key="3">
    <source>
        <dbReference type="Proteomes" id="UP000077671"/>
    </source>
</evidence>
<proteinExistence type="predicted"/>
<gene>
    <name evidence="2" type="ORF">A4X03_0g3225</name>
</gene>